<keyword evidence="1 4" id="KW-0808">Transferase</keyword>
<evidence type="ECO:0000256" key="1">
    <source>
        <dbReference type="ARBA" id="ARBA00022679"/>
    </source>
</evidence>
<dbReference type="AlphaFoldDB" id="A0A380T7Z6"/>
<protein>
    <submittedName>
        <fullName evidence="4">Acetyltransferase family protein</fullName>
    </submittedName>
</protein>
<dbReference type="RefSeq" id="WP_115089540.1">
    <property type="nucleotide sequence ID" value="NZ_CBCSFG010000017.1"/>
</dbReference>
<dbReference type="GO" id="GO:0016747">
    <property type="term" value="F:acyltransferase activity, transferring groups other than amino-acyl groups"/>
    <property type="evidence" value="ECO:0007669"/>
    <property type="project" value="InterPro"/>
</dbReference>
<evidence type="ECO:0000256" key="2">
    <source>
        <dbReference type="ARBA" id="ARBA00023315"/>
    </source>
</evidence>
<dbReference type="SUPFAM" id="SSF55729">
    <property type="entry name" value="Acyl-CoA N-acyltransferases (Nat)"/>
    <property type="match status" value="1"/>
</dbReference>
<dbReference type="InterPro" id="IPR000182">
    <property type="entry name" value="GNAT_dom"/>
</dbReference>
<dbReference type="PANTHER" id="PTHR43877:SF2">
    <property type="entry name" value="AMINOALKYLPHOSPHONATE N-ACETYLTRANSFERASE-RELATED"/>
    <property type="match status" value="1"/>
</dbReference>
<reference evidence="5" key="1">
    <citation type="submission" date="2018-07" db="EMBL/GenBank/DDBJ databases">
        <authorList>
            <person name="Blom J."/>
        </authorList>
    </citation>
    <scope>NUCLEOTIDE SEQUENCE [LARGE SCALE GENOMIC DNA]</scope>
    <source>
        <strain evidence="5">CCOS 864</strain>
    </source>
</reference>
<evidence type="ECO:0000313" key="5">
    <source>
        <dbReference type="Proteomes" id="UP000255177"/>
    </source>
</evidence>
<dbReference type="Pfam" id="PF00583">
    <property type="entry name" value="Acetyltransf_1"/>
    <property type="match status" value="1"/>
</dbReference>
<dbReference type="CDD" id="cd04301">
    <property type="entry name" value="NAT_SF"/>
    <property type="match status" value="1"/>
</dbReference>
<dbReference type="PROSITE" id="PS51186">
    <property type="entry name" value="GNAT"/>
    <property type="match status" value="1"/>
</dbReference>
<accession>A0A380T7Z6</accession>
<evidence type="ECO:0000259" key="3">
    <source>
        <dbReference type="PROSITE" id="PS51186"/>
    </source>
</evidence>
<dbReference type="Gene3D" id="3.40.630.30">
    <property type="match status" value="1"/>
</dbReference>
<evidence type="ECO:0000313" key="4">
    <source>
        <dbReference type="EMBL" id="SUQ65934.1"/>
    </source>
</evidence>
<gene>
    <name evidence="4" type="ORF">CCOS864_05414</name>
</gene>
<dbReference type="InterPro" id="IPR016181">
    <property type="entry name" value="Acyl_CoA_acyltransferase"/>
</dbReference>
<sequence>MGKQATIRFLQDGAEQHAAFELMRELRPHLIDADAFAQQVRRQAQQGYRLLGAFYGEQLIGLAGVRHSENLLYGRFTYVDDLVVAPELRGLRVGAALLDAARAEGLRCGHAHLVLDTGLHMPLAQRFYYREGLLGKGMHFVQALPATEPQRHG</sequence>
<dbReference type="Proteomes" id="UP000255177">
    <property type="component" value="Unassembled WGS sequence"/>
</dbReference>
<name>A0A380T7Z6_9PSED</name>
<dbReference type="PANTHER" id="PTHR43877">
    <property type="entry name" value="AMINOALKYLPHOSPHONATE N-ACETYLTRANSFERASE-RELATED-RELATED"/>
    <property type="match status" value="1"/>
</dbReference>
<proteinExistence type="predicted"/>
<keyword evidence="5" id="KW-1185">Reference proteome</keyword>
<organism evidence="4 5">
    <name type="scientific">Pseudomonas wadenswilerensis</name>
    <dbReference type="NCBI Taxonomy" id="1785161"/>
    <lineage>
        <taxon>Bacteria</taxon>
        <taxon>Pseudomonadati</taxon>
        <taxon>Pseudomonadota</taxon>
        <taxon>Gammaproteobacteria</taxon>
        <taxon>Pseudomonadales</taxon>
        <taxon>Pseudomonadaceae</taxon>
        <taxon>Pseudomonas</taxon>
    </lineage>
</organism>
<keyword evidence="2" id="KW-0012">Acyltransferase</keyword>
<feature type="domain" description="N-acetyltransferase" evidence="3">
    <location>
        <begin position="5"/>
        <end position="153"/>
    </location>
</feature>
<dbReference type="InterPro" id="IPR050832">
    <property type="entry name" value="Bact_Acetyltransf"/>
</dbReference>
<dbReference type="EMBL" id="UIDD01000013">
    <property type="protein sequence ID" value="SUQ65934.1"/>
    <property type="molecule type" value="Genomic_DNA"/>
</dbReference>